<evidence type="ECO:0000259" key="2">
    <source>
        <dbReference type="Pfam" id="PF13635"/>
    </source>
</evidence>
<dbReference type="STRING" id="623280.SAMN05660226_00680"/>
<sequence>MPLFCYKQLKMAFRRSISNQLLRWKSSDNRKPLIVRGARQVGKTTLIRDFAKTYSHVIHLNLEKPGDRRFFEDIEDVYTIVESLLLTHGIPSSGMDNTLLFIDEIQESPKAIQLLRYFYEELPQLHVISAGSLLEFALHSVQSFPVGRVEFLYLHPLNFQEYLEAIGKPGLLEVLREVPVRPAAHGPLLEAFHRYAIIGGMPEVVKVDNANHQLSDLVAVYESIWGTYKNDVEKYTSNDSKRKIIKHLMDTAPLYLDERVKFQGFGNSNYRSREVGEAFRTLDAARIIRLLYPTTDLAPPLKADLKKSPRLQLLDTGIINYTLGIQAEMLAMTELSTAYRGAIIPHLITQELTSLQQQTDGKPFFWVREKAQSSAEVDLVYVYQKWAIPIEIKSGATGRLRSLHQFVDVADHPFAIRIYGGVFQLEHTVTPNKKPYILLNLPYYTVTMLPQYVSWLVNQV</sequence>
<dbReference type="InterPro" id="IPR025420">
    <property type="entry name" value="DUF4143"/>
</dbReference>
<proteinExistence type="predicted"/>
<dbReference type="InterPro" id="IPR041682">
    <property type="entry name" value="AAA_14"/>
</dbReference>
<dbReference type="SUPFAM" id="SSF52540">
    <property type="entry name" value="P-loop containing nucleoside triphosphate hydrolases"/>
    <property type="match status" value="1"/>
</dbReference>
<evidence type="ECO:0000313" key="4">
    <source>
        <dbReference type="Proteomes" id="UP000190541"/>
    </source>
</evidence>
<dbReference type="Gene3D" id="3.40.50.300">
    <property type="entry name" value="P-loop containing nucleotide triphosphate hydrolases"/>
    <property type="match status" value="1"/>
</dbReference>
<dbReference type="Pfam" id="PF13635">
    <property type="entry name" value="DUF4143"/>
    <property type="match status" value="1"/>
</dbReference>
<organism evidence="3 4">
    <name type="scientific">Parapedobacter luteus</name>
    <dbReference type="NCBI Taxonomy" id="623280"/>
    <lineage>
        <taxon>Bacteria</taxon>
        <taxon>Pseudomonadati</taxon>
        <taxon>Bacteroidota</taxon>
        <taxon>Sphingobacteriia</taxon>
        <taxon>Sphingobacteriales</taxon>
        <taxon>Sphingobacteriaceae</taxon>
        <taxon>Parapedobacter</taxon>
    </lineage>
</organism>
<name>A0A1T5AET2_9SPHI</name>
<gene>
    <name evidence="3" type="ORF">SAMN05660226_00680</name>
</gene>
<feature type="domain" description="DUF4143" evidence="2">
    <location>
        <begin position="230"/>
        <end position="395"/>
    </location>
</feature>
<protein>
    <recommendedName>
        <fullName evidence="5">AAA+ ATPase domain-containing protein</fullName>
    </recommendedName>
</protein>
<evidence type="ECO:0008006" key="5">
    <source>
        <dbReference type="Google" id="ProtNLM"/>
    </source>
</evidence>
<dbReference type="PANTHER" id="PTHR33295:SF7">
    <property type="entry name" value="ATPASE"/>
    <property type="match status" value="1"/>
</dbReference>
<keyword evidence="4" id="KW-1185">Reference proteome</keyword>
<dbReference type="EMBL" id="FUYS01000002">
    <property type="protein sequence ID" value="SKB33484.1"/>
    <property type="molecule type" value="Genomic_DNA"/>
</dbReference>
<evidence type="ECO:0000259" key="1">
    <source>
        <dbReference type="Pfam" id="PF13173"/>
    </source>
</evidence>
<feature type="domain" description="AAA" evidence="1">
    <location>
        <begin position="29"/>
        <end position="163"/>
    </location>
</feature>
<dbReference type="Proteomes" id="UP000190541">
    <property type="component" value="Unassembled WGS sequence"/>
</dbReference>
<accession>A0A1T5AET2</accession>
<dbReference type="InterPro" id="IPR027417">
    <property type="entry name" value="P-loop_NTPase"/>
</dbReference>
<dbReference type="PANTHER" id="PTHR33295">
    <property type="entry name" value="ATPASE"/>
    <property type="match status" value="1"/>
</dbReference>
<reference evidence="3 4" key="1">
    <citation type="submission" date="2017-02" db="EMBL/GenBank/DDBJ databases">
        <authorList>
            <person name="Peterson S.W."/>
        </authorList>
    </citation>
    <scope>NUCLEOTIDE SEQUENCE [LARGE SCALE GENOMIC DNA]</scope>
    <source>
        <strain evidence="3 4">DSM 22899</strain>
    </source>
</reference>
<dbReference type="Pfam" id="PF13173">
    <property type="entry name" value="AAA_14"/>
    <property type="match status" value="1"/>
</dbReference>
<dbReference type="AlphaFoldDB" id="A0A1T5AET2"/>
<evidence type="ECO:0000313" key="3">
    <source>
        <dbReference type="EMBL" id="SKB33484.1"/>
    </source>
</evidence>